<dbReference type="SMR" id="A0A161CEF2"/>
<accession>A0A161CEF2</accession>
<evidence type="ECO:0000256" key="6">
    <source>
        <dbReference type="ARBA" id="ARBA00023136"/>
    </source>
</evidence>
<dbReference type="VEuPathDB" id="TriTrypDB:TEOVI_000248400"/>
<keyword evidence="3" id="KW-0813">Transport</keyword>
<comment type="subcellular location">
    <subcellularLocation>
        <location evidence="1">Membrane</location>
        <topology evidence="1">Peripheral membrane protein</topology>
    </subcellularLocation>
</comment>
<name>A0A161CEF2_TRYEQ</name>
<dbReference type="GO" id="GO:0046933">
    <property type="term" value="F:proton-transporting ATP synthase activity, rotational mechanism"/>
    <property type="evidence" value="ECO:0007669"/>
    <property type="project" value="InterPro"/>
</dbReference>
<keyword evidence="7" id="KW-0139">CF(1)</keyword>
<evidence type="ECO:0000256" key="4">
    <source>
        <dbReference type="ARBA" id="ARBA00022781"/>
    </source>
</evidence>
<dbReference type="Pfam" id="PF00231">
    <property type="entry name" value="ATP-synt"/>
    <property type="match status" value="1"/>
</dbReference>
<dbReference type="GO" id="GO:0016787">
    <property type="term" value="F:hydrolase activity"/>
    <property type="evidence" value="ECO:0007669"/>
    <property type="project" value="UniProtKB-KW"/>
</dbReference>
<dbReference type="CDD" id="cd12151">
    <property type="entry name" value="F1-ATPase_gamma"/>
    <property type="match status" value="1"/>
</dbReference>
<organism evidence="9">
    <name type="scientific">Trypanosoma equiperdum</name>
    <dbReference type="NCBI Taxonomy" id="5694"/>
    <lineage>
        <taxon>Eukaryota</taxon>
        <taxon>Discoba</taxon>
        <taxon>Euglenozoa</taxon>
        <taxon>Kinetoplastea</taxon>
        <taxon>Metakinetoplastina</taxon>
        <taxon>Trypanosomatida</taxon>
        <taxon>Trypanosomatidae</taxon>
        <taxon>Trypanosoma</taxon>
    </lineage>
</organism>
<dbReference type="Gene3D" id="3.40.1380.10">
    <property type="match status" value="1"/>
</dbReference>
<evidence type="ECO:0000256" key="2">
    <source>
        <dbReference type="ARBA" id="ARBA00007681"/>
    </source>
</evidence>
<dbReference type="Gene3D" id="1.10.287.80">
    <property type="entry name" value="ATP synthase, gamma subunit, helix hairpin domain"/>
    <property type="match status" value="1"/>
</dbReference>
<evidence type="ECO:0000256" key="5">
    <source>
        <dbReference type="ARBA" id="ARBA00023065"/>
    </source>
</evidence>
<dbReference type="PANTHER" id="PTHR11693:SF22">
    <property type="entry name" value="ATP SYNTHASE SUBUNIT GAMMA, MITOCHONDRIAL"/>
    <property type="match status" value="1"/>
</dbReference>
<dbReference type="EC" id="3.6.3.14" evidence="9"/>
<dbReference type="InterPro" id="IPR035968">
    <property type="entry name" value="ATP_synth_F1_ATPase_gsu"/>
</dbReference>
<dbReference type="PRINTS" id="PR00126">
    <property type="entry name" value="ATPASEGAMMA"/>
</dbReference>
<evidence type="ECO:0000256" key="1">
    <source>
        <dbReference type="ARBA" id="ARBA00004170"/>
    </source>
</evidence>
<keyword evidence="9" id="KW-0378">Hydrolase</keyword>
<dbReference type="EMBL" id="KT934836">
    <property type="protein sequence ID" value="ALK02523.1"/>
    <property type="molecule type" value="Genomic_DNA"/>
</dbReference>
<evidence type="ECO:0000256" key="8">
    <source>
        <dbReference type="ARBA" id="ARBA00023310"/>
    </source>
</evidence>
<evidence type="ECO:0000256" key="3">
    <source>
        <dbReference type="ARBA" id="ARBA00022448"/>
    </source>
</evidence>
<dbReference type="PANTHER" id="PTHR11693">
    <property type="entry name" value="ATP SYNTHASE GAMMA CHAIN"/>
    <property type="match status" value="1"/>
</dbReference>
<reference evidence="9" key="2">
    <citation type="journal article" date="2016" name="PLoS Negl. Trop. Dis.">
        <title>New Trypanosoma evansi Type B Isolates from Ethiopian Dromedary Camels.</title>
        <authorList>
            <person name="Birhanu H."/>
            <person name="Gebrehiwot T."/>
            <person name="Goddeeris B.M."/>
            <person name="Buscher P."/>
            <person name="Van Reet N."/>
        </authorList>
    </citation>
    <scope>NUCLEOTIDE SEQUENCE</scope>
</reference>
<keyword evidence="6" id="KW-0472">Membrane</keyword>
<dbReference type="SUPFAM" id="SSF52943">
    <property type="entry name" value="ATP synthase (F1-ATPase), gamma subunit"/>
    <property type="match status" value="1"/>
</dbReference>
<keyword evidence="8" id="KW-0066">ATP synthesis</keyword>
<dbReference type="AlphaFoldDB" id="A0A161CEF2"/>
<keyword evidence="5" id="KW-0406">Ion transport</keyword>
<protein>
    <submittedName>
        <fullName evidence="9">ATP synthase gamma subunit</fullName>
        <ecNumber evidence="9">3.6.3.14</ecNumber>
    </submittedName>
</protein>
<keyword evidence="4" id="KW-0375">Hydrogen ion transport</keyword>
<dbReference type="InterPro" id="IPR000131">
    <property type="entry name" value="ATP_synth_F1_gsu"/>
</dbReference>
<comment type="similarity">
    <text evidence="2">Belongs to the ATPase gamma chain family.</text>
</comment>
<dbReference type="GO" id="GO:0045259">
    <property type="term" value="C:proton-transporting ATP synthase complex"/>
    <property type="evidence" value="ECO:0007669"/>
    <property type="project" value="UniProtKB-KW"/>
</dbReference>
<sequence length="305" mass="34428">MSGKLRLYKEKLEGYNRFYSIVKTIKMVTLAKYRAAQGRIRTRDFSLRYTELAFSKPQASRDAVVAAKNALVYIPITTNRGSCGALNSNIVRCIDSVVSSKMVLMPVGKRGIDSFSKLYPDEFRYGIINDMKESMHFGYATFVIENAYEVSKDADRYQVIFNRFVSAGVQRNAVYNIPSYEKWKEDLADAASSDNQKNRYLFANALQNEEEQLIRDFFDFHAALAVLNAVGENELSEQAARLVAVEGQLTNISSLQQRTSSLYNKTRQFGITAALIEILSAMSSLEGNAMKGVRRNKFWEGAVTK</sequence>
<proteinExistence type="inferred from homology"/>
<evidence type="ECO:0000313" key="9">
    <source>
        <dbReference type="EMBL" id="ALK02523.1"/>
    </source>
</evidence>
<evidence type="ECO:0000256" key="7">
    <source>
        <dbReference type="ARBA" id="ARBA00023196"/>
    </source>
</evidence>
<reference evidence="9" key="1">
    <citation type="submission" date="2015-10" db="EMBL/GenBank/DDBJ databases">
        <authorList>
            <person name="Gilbert D.G."/>
        </authorList>
    </citation>
    <scope>NUCLEOTIDE SEQUENCE</scope>
</reference>